<feature type="signal peptide" evidence="1">
    <location>
        <begin position="1"/>
        <end position="24"/>
    </location>
</feature>
<comment type="caution">
    <text evidence="2">The sequence shown here is derived from an EMBL/GenBank/DDBJ whole genome shotgun (WGS) entry which is preliminary data.</text>
</comment>
<accession>A0ABY2QBZ8</accession>
<organism evidence="2 3">
    <name type="scientific">Ollibium composti</name>
    <dbReference type="NCBI Taxonomy" id="2675109"/>
    <lineage>
        <taxon>Bacteria</taxon>
        <taxon>Pseudomonadati</taxon>
        <taxon>Pseudomonadota</taxon>
        <taxon>Alphaproteobacteria</taxon>
        <taxon>Hyphomicrobiales</taxon>
        <taxon>Phyllobacteriaceae</taxon>
        <taxon>Ollibium</taxon>
    </lineage>
</organism>
<sequence length="91" mass="10760">MKAILAALFLATAAVPVTMAPATAASVTFSTNGGDDVVIRRDHRRHHDRDSWRYSDHRRDWRRHHRRDCRTKVVKSWHHHRRVIREITICD</sequence>
<evidence type="ECO:0000313" key="3">
    <source>
        <dbReference type="Proteomes" id="UP000306441"/>
    </source>
</evidence>
<protein>
    <submittedName>
        <fullName evidence="2">Uncharacterized protein</fullName>
    </submittedName>
</protein>
<dbReference type="RefSeq" id="WP_136353340.1">
    <property type="nucleotide sequence ID" value="NZ_SSNY01000001.1"/>
</dbReference>
<keyword evidence="3" id="KW-1185">Reference proteome</keyword>
<keyword evidence="1" id="KW-0732">Signal</keyword>
<feature type="chain" id="PRO_5047468486" evidence="1">
    <location>
        <begin position="25"/>
        <end position="91"/>
    </location>
</feature>
<dbReference type="EMBL" id="SSNY01000001">
    <property type="protein sequence ID" value="THF59802.1"/>
    <property type="molecule type" value="Genomic_DNA"/>
</dbReference>
<name>A0ABY2QBZ8_9HYPH</name>
<proteinExistence type="predicted"/>
<evidence type="ECO:0000313" key="2">
    <source>
        <dbReference type="EMBL" id="THF59802.1"/>
    </source>
</evidence>
<reference evidence="2 3" key="1">
    <citation type="submission" date="2019-04" db="EMBL/GenBank/DDBJ databases">
        <title>Mesorhizobium composti sp. nov., isolated from compost.</title>
        <authorList>
            <person name="Lin S.-Y."/>
            <person name="Hameed A."/>
            <person name="Hsieh Y.-T."/>
            <person name="Young C.-C."/>
        </authorList>
    </citation>
    <scope>NUCLEOTIDE SEQUENCE [LARGE SCALE GENOMIC DNA]</scope>
    <source>
        <strain evidence="2 3">CC-YTH430</strain>
    </source>
</reference>
<evidence type="ECO:0000256" key="1">
    <source>
        <dbReference type="SAM" id="SignalP"/>
    </source>
</evidence>
<dbReference type="Proteomes" id="UP000306441">
    <property type="component" value="Unassembled WGS sequence"/>
</dbReference>
<gene>
    <name evidence="2" type="ORF">E6C48_01760</name>
</gene>